<feature type="signal peptide" evidence="2">
    <location>
        <begin position="1"/>
        <end position="23"/>
    </location>
</feature>
<evidence type="ECO:0000256" key="1">
    <source>
        <dbReference type="SAM" id="MobiDB-lite"/>
    </source>
</evidence>
<reference evidence="3 4" key="1">
    <citation type="submission" date="2019-03" db="EMBL/GenBank/DDBJ databases">
        <title>Ramlibacter henchirensis DSM 14656, whole genome shotgun sequence.</title>
        <authorList>
            <person name="Zhang X."/>
            <person name="Feng G."/>
            <person name="Zhu H."/>
        </authorList>
    </citation>
    <scope>NUCLEOTIDE SEQUENCE [LARGE SCALE GENOMIC DNA]</scope>
    <source>
        <strain evidence="3 4">DSM 14656</strain>
    </source>
</reference>
<dbReference type="EMBL" id="SMLM01000002">
    <property type="protein sequence ID" value="TFZ02356.1"/>
    <property type="molecule type" value="Genomic_DNA"/>
</dbReference>
<gene>
    <name evidence="3" type="ORF">EZ313_13895</name>
</gene>
<dbReference type="Proteomes" id="UP000298180">
    <property type="component" value="Unassembled WGS sequence"/>
</dbReference>
<dbReference type="RefSeq" id="WP_135263883.1">
    <property type="nucleotide sequence ID" value="NZ_SMLM01000002.1"/>
</dbReference>
<keyword evidence="2" id="KW-0732">Signal</keyword>
<keyword evidence="4" id="KW-1185">Reference proteome</keyword>
<name>A0A4Z0BST3_9BURK</name>
<feature type="compositionally biased region" description="Gly residues" evidence="1">
    <location>
        <begin position="97"/>
        <end position="107"/>
    </location>
</feature>
<proteinExistence type="predicted"/>
<feature type="region of interest" description="Disordered" evidence="1">
    <location>
        <begin position="20"/>
        <end position="140"/>
    </location>
</feature>
<dbReference type="AlphaFoldDB" id="A0A4Z0BST3"/>
<accession>A0A4Z0BST3</accession>
<protein>
    <recommendedName>
        <fullName evidence="5">Collagen-like protein</fullName>
    </recommendedName>
</protein>
<evidence type="ECO:0008006" key="5">
    <source>
        <dbReference type="Google" id="ProtNLM"/>
    </source>
</evidence>
<evidence type="ECO:0000313" key="4">
    <source>
        <dbReference type="Proteomes" id="UP000298180"/>
    </source>
</evidence>
<comment type="caution">
    <text evidence="3">The sequence shown here is derived from an EMBL/GenBank/DDBJ whole genome shotgun (WGS) entry which is preliminary data.</text>
</comment>
<feature type="compositionally biased region" description="Low complexity" evidence="1">
    <location>
        <begin position="108"/>
        <end position="140"/>
    </location>
</feature>
<feature type="compositionally biased region" description="Low complexity" evidence="1">
    <location>
        <begin position="79"/>
        <end position="96"/>
    </location>
</feature>
<evidence type="ECO:0000313" key="3">
    <source>
        <dbReference type="EMBL" id="TFZ02356.1"/>
    </source>
</evidence>
<organism evidence="3 4">
    <name type="scientific">Ramlibacter henchirensis</name>
    <dbReference type="NCBI Taxonomy" id="204072"/>
    <lineage>
        <taxon>Bacteria</taxon>
        <taxon>Pseudomonadati</taxon>
        <taxon>Pseudomonadota</taxon>
        <taxon>Betaproteobacteria</taxon>
        <taxon>Burkholderiales</taxon>
        <taxon>Comamonadaceae</taxon>
        <taxon>Ramlibacter</taxon>
    </lineage>
</organism>
<evidence type="ECO:0000256" key="2">
    <source>
        <dbReference type="SAM" id="SignalP"/>
    </source>
</evidence>
<sequence length="140" mass="12472">MTLRAIALAVVAAAALSACGRGADSGATANPSAQGSPGKGNAVEQARVPLRGDGPPGGSSGAKGSAPHTGASGGDAVPGTTGRGTADAGGRSQTPGPGTGTTGGLGASQGQTATMGAAPSGGTATSGSSNSTSGSAVGGR</sequence>
<dbReference type="PROSITE" id="PS51257">
    <property type="entry name" value="PROKAR_LIPOPROTEIN"/>
    <property type="match status" value="1"/>
</dbReference>
<feature type="chain" id="PRO_5021331365" description="Collagen-like protein" evidence="2">
    <location>
        <begin position="24"/>
        <end position="140"/>
    </location>
</feature>